<sequence>MQIGNRRPDREFFNPVHQHDVAGFGFIHQLAVQPFKLQDLIDLDALGRIVRTVHDGHIHIRTQAAAVNTADTDLTDIARIVERADLQHQRTVRVIITDRHIFDHRIKNGTHIADLPEFFHVIGHPGKAVQRRSVNHREVQLIFRGAQLIEEVEGLVDHPVRTSSRTVDLIDDDNRLQASSQSLTGYEAGLRHRAFNRVNQQQNAVHHREDTFNFTAEVRVPRGVNDINVAAFVFNGTVLGQNGNAAFLFNITGVHHAFGNLLVVTEGTGTLQKTVNHRGLTVVNVGNDRNITDRSSHLFSR</sequence>
<comment type="caution">
    <text evidence="1">The sequence shown here is derived from an EMBL/GenBank/DDBJ whole genome shotgun (WGS) entry which is preliminary data.</text>
</comment>
<reference evidence="1" key="1">
    <citation type="journal article" date="2012" name="PLoS ONE">
        <title>Gene sets for utilization of primary and secondary nutrition supplies in the distal gut of endangered iberian lynx.</title>
        <authorList>
            <person name="Alcaide M."/>
            <person name="Messina E."/>
            <person name="Richter M."/>
            <person name="Bargiela R."/>
            <person name="Peplies J."/>
            <person name="Huws S.A."/>
            <person name="Newbold C.J."/>
            <person name="Golyshin P.N."/>
            <person name="Simon M.A."/>
            <person name="Lopez G."/>
            <person name="Yakimov M.M."/>
            <person name="Ferrer M."/>
        </authorList>
    </citation>
    <scope>NUCLEOTIDE SEQUENCE</scope>
</reference>
<gene>
    <name evidence="1" type="ORF">EVA_05464</name>
</gene>
<dbReference type="EMBL" id="AMCI01001163">
    <property type="protein sequence ID" value="EJX06427.1"/>
    <property type="molecule type" value="Genomic_DNA"/>
</dbReference>
<organism evidence="1">
    <name type="scientific">gut metagenome</name>
    <dbReference type="NCBI Taxonomy" id="749906"/>
    <lineage>
        <taxon>unclassified sequences</taxon>
        <taxon>metagenomes</taxon>
        <taxon>organismal metagenomes</taxon>
    </lineage>
</organism>
<evidence type="ECO:0000313" key="1">
    <source>
        <dbReference type="EMBL" id="EJX06427.1"/>
    </source>
</evidence>
<protein>
    <submittedName>
        <fullName evidence="1">Uncharacterized protein</fullName>
    </submittedName>
</protein>
<dbReference type="AlphaFoldDB" id="J9GGC0"/>
<proteinExistence type="predicted"/>
<accession>J9GGC0</accession>
<dbReference type="AntiFam" id="ANF00072">
    <property type="entry name" value="Shadow ORF (opposite TypA)"/>
</dbReference>
<name>J9GGC0_9ZZZZ</name>